<keyword evidence="1" id="KW-1133">Transmembrane helix</keyword>
<gene>
    <name evidence="2" type="ORF">KIN20_000544</name>
</gene>
<evidence type="ECO:0000256" key="1">
    <source>
        <dbReference type="SAM" id="Phobius"/>
    </source>
</evidence>
<comment type="caution">
    <text evidence="2">The sequence shown here is derived from an EMBL/GenBank/DDBJ whole genome shotgun (WGS) entry which is preliminary data.</text>
</comment>
<reference evidence="2" key="1">
    <citation type="submission" date="2021-06" db="EMBL/GenBank/DDBJ databases">
        <title>Parelaphostrongylus tenuis whole genome reference sequence.</title>
        <authorList>
            <person name="Garwood T.J."/>
            <person name="Larsen P.A."/>
            <person name="Fountain-Jones N.M."/>
            <person name="Garbe J.R."/>
            <person name="Macchietto M.G."/>
            <person name="Kania S.A."/>
            <person name="Gerhold R.W."/>
            <person name="Richards J.E."/>
            <person name="Wolf T.M."/>
        </authorList>
    </citation>
    <scope>NUCLEOTIDE SEQUENCE</scope>
    <source>
        <strain evidence="2">MNPRO001-30</strain>
        <tissue evidence="2">Meninges</tissue>
    </source>
</reference>
<keyword evidence="1" id="KW-0472">Membrane</keyword>
<accession>A0AAD5QDY7</accession>
<dbReference type="AlphaFoldDB" id="A0AAD5QDY7"/>
<proteinExistence type="predicted"/>
<dbReference type="EMBL" id="JAHQIW010000081">
    <property type="protein sequence ID" value="KAJ1345909.1"/>
    <property type="molecule type" value="Genomic_DNA"/>
</dbReference>
<organism evidence="2 3">
    <name type="scientific">Parelaphostrongylus tenuis</name>
    <name type="common">Meningeal worm</name>
    <dbReference type="NCBI Taxonomy" id="148309"/>
    <lineage>
        <taxon>Eukaryota</taxon>
        <taxon>Metazoa</taxon>
        <taxon>Ecdysozoa</taxon>
        <taxon>Nematoda</taxon>
        <taxon>Chromadorea</taxon>
        <taxon>Rhabditida</taxon>
        <taxon>Rhabditina</taxon>
        <taxon>Rhabditomorpha</taxon>
        <taxon>Strongyloidea</taxon>
        <taxon>Metastrongylidae</taxon>
        <taxon>Parelaphostrongylus</taxon>
    </lineage>
</organism>
<keyword evidence="3" id="KW-1185">Reference proteome</keyword>
<name>A0AAD5QDY7_PARTN</name>
<evidence type="ECO:0000313" key="2">
    <source>
        <dbReference type="EMBL" id="KAJ1345909.1"/>
    </source>
</evidence>
<keyword evidence="1" id="KW-0812">Transmembrane</keyword>
<dbReference type="Proteomes" id="UP001196413">
    <property type="component" value="Unassembled WGS sequence"/>
</dbReference>
<protein>
    <submittedName>
        <fullName evidence="2">Uncharacterized protein</fullName>
    </submittedName>
</protein>
<sequence>MGEWWSKVSGQKGVHIEAKCCFISSPTLLQPTWARLSADIPEIADGIRLDQNLATTTKDDPQAGTETARAIRVICLTNMARLLTLLISLLATIAAVFGCGVMLQGQCKGKNHKVYCEWFHFTGEYGILHHTEAPSSCIAATQNAASSFVSRLIMKTVFNVLEQQGRSLCSNHLWPFGVQESDCWNTSR</sequence>
<evidence type="ECO:0000313" key="3">
    <source>
        <dbReference type="Proteomes" id="UP001196413"/>
    </source>
</evidence>
<feature type="transmembrane region" description="Helical" evidence="1">
    <location>
        <begin position="82"/>
        <end position="103"/>
    </location>
</feature>